<dbReference type="SUPFAM" id="SSF52172">
    <property type="entry name" value="CheY-like"/>
    <property type="match status" value="2"/>
</dbReference>
<dbReference type="Gene3D" id="3.40.50.2300">
    <property type="match status" value="2"/>
</dbReference>
<dbReference type="AlphaFoldDB" id="A0A4Q1JW73"/>
<sequence length="438" mass="48852">MLASAAVLSHQPTTGESLPQRVLVMENSRAFTGMLREAIETRLEIPVTVASSLAEAQRVIEQDGPWFLALTGLTVADGDADTIVSFFAEHSIPTVVVSGFYDEKLRQRILGQHVIDYVLKSTPDSVDYLVWLVRRLERNRRIAALVVDDSASARAYAGGLLQLYGYRVLEAEDGERGLQMLESNPDIRLAIVDQEMPGMEGTEFVRRLRASRARDRLAVIGLSGNSDVSLIPRFLKSGANDFLRKPFSREEFFCRVSQNIDQLELVGTLQDLATRDYLTGLPNRRHFIERGLRLLPRLQAEQRPVAAAMLDIDHFKRVNDTWGHEAGDLAIQAVANAVQAHAREQDIVGRFGGEEFVLLSPDLDLDQANAHFESLRERIRDLEVPIGGEILRLTVSVGVCVSTDDSAREDLLRNLLAEADRRMYLAKAEGRNRVKALA</sequence>
<comment type="caution">
    <text evidence="4">Lacks conserved residue(s) required for the propagation of feature annotation.</text>
</comment>
<proteinExistence type="predicted"/>
<protein>
    <recommendedName>
        <fullName evidence="2">diguanylate cyclase</fullName>
        <ecNumber evidence="2">2.7.7.65</ecNumber>
    </recommendedName>
</protein>
<dbReference type="SUPFAM" id="SSF55073">
    <property type="entry name" value="Nucleotide cyclase"/>
    <property type="match status" value="1"/>
</dbReference>
<dbReference type="NCBIfam" id="TIGR00254">
    <property type="entry name" value="GGDEF"/>
    <property type="match status" value="1"/>
</dbReference>
<evidence type="ECO:0000256" key="4">
    <source>
        <dbReference type="PROSITE-ProRule" id="PRU00169"/>
    </source>
</evidence>
<dbReference type="RefSeq" id="WP_129471470.1">
    <property type="nucleotide sequence ID" value="NZ_SAWZ01000005.1"/>
</dbReference>
<feature type="domain" description="Response regulatory" evidence="5">
    <location>
        <begin position="21"/>
        <end position="135"/>
    </location>
</feature>
<organism evidence="7 8">
    <name type="scientific">Pseudoxanthomonas composti</name>
    <dbReference type="NCBI Taxonomy" id="2137479"/>
    <lineage>
        <taxon>Bacteria</taxon>
        <taxon>Pseudomonadati</taxon>
        <taxon>Pseudomonadota</taxon>
        <taxon>Gammaproteobacteria</taxon>
        <taxon>Lysobacterales</taxon>
        <taxon>Lysobacteraceae</taxon>
        <taxon>Pseudoxanthomonas</taxon>
    </lineage>
</organism>
<reference evidence="7 8" key="1">
    <citation type="submission" date="2019-01" db="EMBL/GenBank/DDBJ databases">
        <title>Pseudoxanthomonas composti sp. nov., isolated from compost.</title>
        <authorList>
            <person name="Yang G."/>
        </authorList>
    </citation>
    <scope>NUCLEOTIDE SEQUENCE [LARGE SCALE GENOMIC DNA]</scope>
    <source>
        <strain evidence="7 8">GSS15</strain>
    </source>
</reference>
<dbReference type="GO" id="GO:0000160">
    <property type="term" value="P:phosphorelay signal transduction system"/>
    <property type="evidence" value="ECO:0007669"/>
    <property type="project" value="InterPro"/>
</dbReference>
<dbReference type="GO" id="GO:0005886">
    <property type="term" value="C:plasma membrane"/>
    <property type="evidence" value="ECO:0007669"/>
    <property type="project" value="TreeGrafter"/>
</dbReference>
<dbReference type="SMART" id="SM00448">
    <property type="entry name" value="REC"/>
    <property type="match status" value="2"/>
</dbReference>
<evidence type="ECO:0000256" key="1">
    <source>
        <dbReference type="ARBA" id="ARBA00001946"/>
    </source>
</evidence>
<dbReference type="EMBL" id="SAWZ01000005">
    <property type="protein sequence ID" value="RXR05469.1"/>
    <property type="molecule type" value="Genomic_DNA"/>
</dbReference>
<name>A0A4Q1JW73_9GAMM</name>
<dbReference type="Pfam" id="PF00990">
    <property type="entry name" value="GGDEF"/>
    <property type="match status" value="1"/>
</dbReference>
<dbReference type="CDD" id="cd01949">
    <property type="entry name" value="GGDEF"/>
    <property type="match status" value="1"/>
</dbReference>
<comment type="catalytic activity">
    <reaction evidence="3">
        <text>2 GTP = 3',3'-c-di-GMP + 2 diphosphate</text>
        <dbReference type="Rhea" id="RHEA:24898"/>
        <dbReference type="ChEBI" id="CHEBI:33019"/>
        <dbReference type="ChEBI" id="CHEBI:37565"/>
        <dbReference type="ChEBI" id="CHEBI:58805"/>
        <dbReference type="EC" id="2.7.7.65"/>
    </reaction>
</comment>
<dbReference type="PROSITE" id="PS50887">
    <property type="entry name" value="GGDEF"/>
    <property type="match status" value="1"/>
</dbReference>
<dbReference type="PANTHER" id="PTHR45138">
    <property type="entry name" value="REGULATORY COMPONENTS OF SENSORY TRANSDUCTION SYSTEM"/>
    <property type="match status" value="1"/>
</dbReference>
<dbReference type="InterPro" id="IPR001789">
    <property type="entry name" value="Sig_transdc_resp-reg_receiver"/>
</dbReference>
<evidence type="ECO:0000313" key="7">
    <source>
        <dbReference type="EMBL" id="RXR05469.1"/>
    </source>
</evidence>
<dbReference type="EC" id="2.7.7.65" evidence="2"/>
<dbReference type="InterPro" id="IPR011006">
    <property type="entry name" value="CheY-like_superfamily"/>
</dbReference>
<evidence type="ECO:0000313" key="8">
    <source>
        <dbReference type="Proteomes" id="UP000289784"/>
    </source>
</evidence>
<comment type="cofactor">
    <cofactor evidence="1">
        <name>Mg(2+)</name>
        <dbReference type="ChEBI" id="CHEBI:18420"/>
    </cofactor>
</comment>
<gene>
    <name evidence="7" type="ORF">EPA99_10965</name>
</gene>
<feature type="domain" description="Response regulatory" evidence="5">
    <location>
        <begin position="143"/>
        <end position="260"/>
    </location>
</feature>
<evidence type="ECO:0000259" key="5">
    <source>
        <dbReference type="PROSITE" id="PS50110"/>
    </source>
</evidence>
<dbReference type="InterPro" id="IPR050469">
    <property type="entry name" value="Diguanylate_Cyclase"/>
</dbReference>
<dbReference type="OrthoDB" id="9803824at2"/>
<evidence type="ECO:0000256" key="3">
    <source>
        <dbReference type="ARBA" id="ARBA00034247"/>
    </source>
</evidence>
<keyword evidence="4" id="KW-0597">Phosphoprotein</keyword>
<dbReference type="SMART" id="SM00267">
    <property type="entry name" value="GGDEF"/>
    <property type="match status" value="1"/>
</dbReference>
<dbReference type="GO" id="GO:1902201">
    <property type="term" value="P:negative regulation of bacterial-type flagellum-dependent cell motility"/>
    <property type="evidence" value="ECO:0007669"/>
    <property type="project" value="TreeGrafter"/>
</dbReference>
<dbReference type="Proteomes" id="UP000289784">
    <property type="component" value="Unassembled WGS sequence"/>
</dbReference>
<dbReference type="PANTHER" id="PTHR45138:SF9">
    <property type="entry name" value="DIGUANYLATE CYCLASE DGCM-RELATED"/>
    <property type="match status" value="1"/>
</dbReference>
<dbReference type="InterPro" id="IPR000160">
    <property type="entry name" value="GGDEF_dom"/>
</dbReference>
<evidence type="ECO:0000256" key="2">
    <source>
        <dbReference type="ARBA" id="ARBA00012528"/>
    </source>
</evidence>
<dbReference type="GO" id="GO:0052621">
    <property type="term" value="F:diguanylate cyclase activity"/>
    <property type="evidence" value="ECO:0007669"/>
    <property type="project" value="UniProtKB-EC"/>
</dbReference>
<dbReference type="PROSITE" id="PS50110">
    <property type="entry name" value="RESPONSE_REGULATORY"/>
    <property type="match status" value="2"/>
</dbReference>
<dbReference type="FunFam" id="3.30.70.270:FF:000001">
    <property type="entry name" value="Diguanylate cyclase domain protein"/>
    <property type="match status" value="1"/>
</dbReference>
<accession>A0A4Q1JW73</accession>
<evidence type="ECO:0000259" key="6">
    <source>
        <dbReference type="PROSITE" id="PS50887"/>
    </source>
</evidence>
<comment type="caution">
    <text evidence="7">The sequence shown here is derived from an EMBL/GenBank/DDBJ whole genome shotgun (WGS) entry which is preliminary data.</text>
</comment>
<feature type="domain" description="GGDEF" evidence="6">
    <location>
        <begin position="303"/>
        <end position="438"/>
    </location>
</feature>
<dbReference type="InterPro" id="IPR043128">
    <property type="entry name" value="Rev_trsase/Diguanyl_cyclase"/>
</dbReference>
<dbReference type="GO" id="GO:0043709">
    <property type="term" value="P:cell adhesion involved in single-species biofilm formation"/>
    <property type="evidence" value="ECO:0007669"/>
    <property type="project" value="TreeGrafter"/>
</dbReference>
<keyword evidence="8" id="KW-1185">Reference proteome</keyword>
<dbReference type="Gene3D" id="3.30.70.270">
    <property type="match status" value="1"/>
</dbReference>
<dbReference type="Pfam" id="PF00072">
    <property type="entry name" value="Response_reg"/>
    <property type="match status" value="1"/>
</dbReference>
<feature type="modified residue" description="4-aspartylphosphate" evidence="4">
    <location>
        <position position="193"/>
    </location>
</feature>
<dbReference type="InterPro" id="IPR029787">
    <property type="entry name" value="Nucleotide_cyclase"/>
</dbReference>